<dbReference type="InterPro" id="IPR001841">
    <property type="entry name" value="Znf_RING"/>
</dbReference>
<evidence type="ECO:0000256" key="4">
    <source>
        <dbReference type="ARBA" id="ARBA00022723"/>
    </source>
</evidence>
<organism evidence="14 15">
    <name type="scientific">Clavelina lepadiformis</name>
    <name type="common">Light-bulb sea squirt</name>
    <name type="synonym">Ascidia lepadiformis</name>
    <dbReference type="NCBI Taxonomy" id="159417"/>
    <lineage>
        <taxon>Eukaryota</taxon>
        <taxon>Metazoa</taxon>
        <taxon>Chordata</taxon>
        <taxon>Tunicata</taxon>
        <taxon>Ascidiacea</taxon>
        <taxon>Aplousobranchia</taxon>
        <taxon>Clavelinidae</taxon>
        <taxon>Clavelina</taxon>
    </lineage>
</organism>
<protein>
    <recommendedName>
        <fullName evidence="2">RBR-type E3 ubiquitin transferase</fullName>
        <ecNumber evidence="2">2.3.2.31</ecNumber>
    </recommendedName>
</protein>
<name>A0ABP0GLF9_CLALP</name>
<comment type="catalytic activity">
    <reaction evidence="1">
        <text>[E2 ubiquitin-conjugating enzyme]-S-ubiquitinyl-L-cysteine + [acceptor protein]-L-lysine = [E2 ubiquitin-conjugating enzyme]-L-cysteine + [acceptor protein]-N(6)-ubiquitinyl-L-lysine.</text>
        <dbReference type="EC" id="2.3.2.31"/>
    </reaction>
</comment>
<evidence type="ECO:0000259" key="12">
    <source>
        <dbReference type="PROSITE" id="PS50089"/>
    </source>
</evidence>
<dbReference type="InterPro" id="IPR044066">
    <property type="entry name" value="TRIAD_supradom"/>
</dbReference>
<evidence type="ECO:0000313" key="15">
    <source>
        <dbReference type="Proteomes" id="UP001642483"/>
    </source>
</evidence>
<dbReference type="Proteomes" id="UP001642483">
    <property type="component" value="Unassembled WGS sequence"/>
</dbReference>
<feature type="compositionally biased region" description="Polar residues" evidence="10">
    <location>
        <begin position="1"/>
        <end position="10"/>
    </location>
</feature>
<accession>A0ABP0GLF9</accession>
<keyword evidence="11" id="KW-0812">Transmembrane</keyword>
<dbReference type="Pfam" id="PF01485">
    <property type="entry name" value="IBR"/>
    <property type="match status" value="1"/>
</dbReference>
<evidence type="ECO:0000256" key="3">
    <source>
        <dbReference type="ARBA" id="ARBA00022679"/>
    </source>
</evidence>
<evidence type="ECO:0000256" key="5">
    <source>
        <dbReference type="ARBA" id="ARBA00022737"/>
    </source>
</evidence>
<dbReference type="CDD" id="cd20349">
    <property type="entry name" value="BRcat_RBR_RNF144"/>
    <property type="match status" value="1"/>
</dbReference>
<dbReference type="InterPro" id="IPR031127">
    <property type="entry name" value="E3_UB_ligase_RBR"/>
</dbReference>
<feature type="domain" description="RING-type" evidence="13">
    <location>
        <begin position="53"/>
        <end position="283"/>
    </location>
</feature>
<dbReference type="PROSITE" id="PS00518">
    <property type="entry name" value="ZF_RING_1"/>
    <property type="match status" value="1"/>
</dbReference>
<dbReference type="Gene3D" id="3.30.40.10">
    <property type="entry name" value="Zinc/RING finger domain, C3HC4 (zinc finger)"/>
    <property type="match status" value="1"/>
</dbReference>
<dbReference type="SMART" id="SM00184">
    <property type="entry name" value="RING"/>
    <property type="match status" value="2"/>
</dbReference>
<dbReference type="EMBL" id="CAWYQH010000119">
    <property type="protein sequence ID" value="CAK8691624.1"/>
    <property type="molecule type" value="Genomic_DNA"/>
</dbReference>
<feature type="transmembrane region" description="Helical" evidence="11">
    <location>
        <begin position="295"/>
        <end position="323"/>
    </location>
</feature>
<evidence type="ECO:0000259" key="13">
    <source>
        <dbReference type="PROSITE" id="PS51873"/>
    </source>
</evidence>
<dbReference type="InterPro" id="IPR002867">
    <property type="entry name" value="IBR_dom"/>
</dbReference>
<dbReference type="CDD" id="cd20352">
    <property type="entry name" value="Rcat_RBR_RNF144"/>
    <property type="match status" value="1"/>
</dbReference>
<dbReference type="SMART" id="SM00647">
    <property type="entry name" value="IBR"/>
    <property type="match status" value="2"/>
</dbReference>
<evidence type="ECO:0000256" key="7">
    <source>
        <dbReference type="ARBA" id="ARBA00022786"/>
    </source>
</evidence>
<evidence type="ECO:0000256" key="6">
    <source>
        <dbReference type="ARBA" id="ARBA00022771"/>
    </source>
</evidence>
<dbReference type="PROSITE" id="PS50089">
    <property type="entry name" value="ZF_RING_2"/>
    <property type="match status" value="1"/>
</dbReference>
<dbReference type="Gene3D" id="1.20.120.1750">
    <property type="match status" value="1"/>
</dbReference>
<feature type="region of interest" description="Disordered" evidence="10">
    <location>
        <begin position="373"/>
        <end position="393"/>
    </location>
</feature>
<keyword evidence="8" id="KW-0862">Zinc</keyword>
<feature type="compositionally biased region" description="Low complexity" evidence="10">
    <location>
        <begin position="17"/>
        <end position="27"/>
    </location>
</feature>
<proteinExistence type="predicted"/>
<reference evidence="14 15" key="1">
    <citation type="submission" date="2024-02" db="EMBL/GenBank/DDBJ databases">
        <authorList>
            <person name="Daric V."/>
            <person name="Darras S."/>
        </authorList>
    </citation>
    <scope>NUCLEOTIDE SEQUENCE [LARGE SCALE GENOMIC DNA]</scope>
</reference>
<sequence length="393" mass="44105">MSSTEVTNEVETNRIESQLSSSCSSFSDTMDTDPLRKIPSKECLNTVTAKVEEPFTCKLCFDDFFHQTDVFSISSCGCRFCKQCMQSYVEVLIRDGVVLSITCPDAECSKAGAISSDEIQQLAQPETFEKYNRLKFEQEVAIDPHRTFCPQVACSTVCHVCSNSSNHDVLPDPFSVSCPTCKLQFCYICKAEWKTGHACNNFSHNLGSEFQRLQARAGLKLSDEMDAMIKRCPVCTILIEKDRGCAQMICKNCSHVFCWYCLKLLDNDFLLRHYDKGPCRNMLGHSRAQVFRHRIGVVGLFAAFSLLLVVASPVLLLAAPIVLCCKCKECCQQAINQANQHRDSVEIARRTTDQQENFNRSDHRLEEVTINLGSSSKPQLTQTEEKSSNQSAV</sequence>
<dbReference type="SUPFAM" id="SSF57850">
    <property type="entry name" value="RING/U-box"/>
    <property type="match status" value="3"/>
</dbReference>
<dbReference type="InterPro" id="IPR017907">
    <property type="entry name" value="Znf_RING_CS"/>
</dbReference>
<dbReference type="PROSITE" id="PS51873">
    <property type="entry name" value="TRIAD"/>
    <property type="match status" value="1"/>
</dbReference>
<dbReference type="PANTHER" id="PTHR11685">
    <property type="entry name" value="RBR FAMILY RING FINGER AND IBR DOMAIN-CONTAINING"/>
    <property type="match status" value="1"/>
</dbReference>
<gene>
    <name evidence="14" type="ORF">CVLEPA_LOCUS24389</name>
</gene>
<evidence type="ECO:0000256" key="1">
    <source>
        <dbReference type="ARBA" id="ARBA00001798"/>
    </source>
</evidence>
<keyword evidence="5" id="KW-0677">Repeat</keyword>
<dbReference type="Pfam" id="PF22191">
    <property type="entry name" value="IBR_1"/>
    <property type="match status" value="1"/>
</dbReference>
<keyword evidence="6 9" id="KW-0863">Zinc-finger</keyword>
<evidence type="ECO:0000256" key="10">
    <source>
        <dbReference type="SAM" id="MobiDB-lite"/>
    </source>
</evidence>
<feature type="domain" description="RING-type" evidence="12">
    <location>
        <begin position="57"/>
        <end position="104"/>
    </location>
</feature>
<evidence type="ECO:0000256" key="2">
    <source>
        <dbReference type="ARBA" id="ARBA00012251"/>
    </source>
</evidence>
<keyword evidence="7" id="KW-0833">Ubl conjugation pathway</keyword>
<evidence type="ECO:0000256" key="9">
    <source>
        <dbReference type="PROSITE-ProRule" id="PRU00175"/>
    </source>
</evidence>
<keyword evidence="4" id="KW-0479">Metal-binding</keyword>
<keyword evidence="11" id="KW-1133">Transmembrane helix</keyword>
<keyword evidence="11" id="KW-0472">Membrane</keyword>
<evidence type="ECO:0000313" key="14">
    <source>
        <dbReference type="EMBL" id="CAK8691624.1"/>
    </source>
</evidence>
<dbReference type="InterPro" id="IPR013083">
    <property type="entry name" value="Znf_RING/FYVE/PHD"/>
</dbReference>
<keyword evidence="3" id="KW-0808">Transferase</keyword>
<keyword evidence="15" id="KW-1185">Reference proteome</keyword>
<evidence type="ECO:0000256" key="11">
    <source>
        <dbReference type="SAM" id="Phobius"/>
    </source>
</evidence>
<dbReference type="EC" id="2.3.2.31" evidence="2"/>
<evidence type="ECO:0000256" key="8">
    <source>
        <dbReference type="ARBA" id="ARBA00022833"/>
    </source>
</evidence>
<feature type="region of interest" description="Disordered" evidence="10">
    <location>
        <begin position="1"/>
        <end position="33"/>
    </location>
</feature>
<comment type="caution">
    <text evidence="14">The sequence shown here is derived from an EMBL/GenBank/DDBJ whole genome shotgun (WGS) entry which is preliminary data.</text>
</comment>
<dbReference type="CDD" id="cd16632">
    <property type="entry name" value="mRING-HC-C4C4_RBR_RNF144"/>
    <property type="match status" value="1"/>
</dbReference>